<accession>C4FIV8</accession>
<feature type="domain" description="Type I restriction modification DNA specificity" evidence="4">
    <location>
        <begin position="14"/>
        <end position="191"/>
    </location>
</feature>
<dbReference type="InterPro" id="IPR052021">
    <property type="entry name" value="Type-I_RS_S_subunit"/>
</dbReference>
<dbReference type="PANTHER" id="PTHR30408:SF12">
    <property type="entry name" value="TYPE I RESTRICTION ENZYME MJAVIII SPECIFICITY SUBUNIT"/>
    <property type="match status" value="1"/>
</dbReference>
<keyword evidence="6" id="KW-1185">Reference proteome</keyword>
<comment type="caution">
    <text evidence="5">The sequence shown here is derived from an EMBL/GenBank/DDBJ whole genome shotgun (WGS) entry which is preliminary data.</text>
</comment>
<dbReference type="EMBL" id="ABZS01000034">
    <property type="protein sequence ID" value="EEP60983.1"/>
    <property type="molecule type" value="Genomic_DNA"/>
</dbReference>
<dbReference type="GO" id="GO:0003677">
    <property type="term" value="F:DNA binding"/>
    <property type="evidence" value="ECO:0007669"/>
    <property type="project" value="UniProtKB-KW"/>
</dbReference>
<protein>
    <submittedName>
        <fullName evidence="5">Type I restriction/modification specificity protein</fullName>
    </submittedName>
</protein>
<evidence type="ECO:0000256" key="1">
    <source>
        <dbReference type="ARBA" id="ARBA00010923"/>
    </source>
</evidence>
<dbReference type="CDD" id="cd17246">
    <property type="entry name" value="RMtype1_S_SonII-TRD2-CR2_like"/>
    <property type="match status" value="1"/>
</dbReference>
<dbReference type="Gene3D" id="3.90.220.20">
    <property type="entry name" value="DNA methylase specificity domains"/>
    <property type="match status" value="2"/>
</dbReference>
<gene>
    <name evidence="5" type="ORF">SULYE_0498</name>
</gene>
<dbReference type="InterPro" id="IPR000055">
    <property type="entry name" value="Restrct_endonuc_typeI_TRD"/>
</dbReference>
<comment type="similarity">
    <text evidence="1">Belongs to the type-I restriction system S methylase family.</text>
</comment>
<feature type="domain" description="Type I restriction modification DNA specificity" evidence="4">
    <location>
        <begin position="210"/>
        <end position="378"/>
    </location>
</feature>
<dbReference type="AlphaFoldDB" id="C4FIV8"/>
<evidence type="ECO:0000313" key="5">
    <source>
        <dbReference type="EMBL" id="EEP60983.1"/>
    </source>
</evidence>
<evidence type="ECO:0000259" key="4">
    <source>
        <dbReference type="Pfam" id="PF01420"/>
    </source>
</evidence>
<dbReference type="OrthoDB" id="9811611at2"/>
<proteinExistence type="inferred from homology"/>
<evidence type="ECO:0000256" key="3">
    <source>
        <dbReference type="ARBA" id="ARBA00023125"/>
    </source>
</evidence>
<dbReference type="Pfam" id="PF01420">
    <property type="entry name" value="Methylase_S"/>
    <property type="match status" value="2"/>
</dbReference>
<name>C4FIV8_9AQUI</name>
<organism evidence="5 6">
    <name type="scientific">Sulfurihydrogenibium yellowstonense SS-5</name>
    <dbReference type="NCBI Taxonomy" id="432331"/>
    <lineage>
        <taxon>Bacteria</taxon>
        <taxon>Pseudomonadati</taxon>
        <taxon>Aquificota</taxon>
        <taxon>Aquificia</taxon>
        <taxon>Aquificales</taxon>
        <taxon>Hydrogenothermaceae</taxon>
        <taxon>Sulfurihydrogenibium</taxon>
    </lineage>
</organism>
<sequence length="381" mass="43929">MEFLEEIEYVGDIPEGWKWVKLGEIADVRDGTHDSPKKVIDGKYLITSKHIKNGKIDFSKAYKISLDDFEAINKRSKVDKYDILFSMIGTIGEMVIVDFEPDFAIKNVGLFKTGNKDLSKWIYYYLKSNEAQAEIRASLKGSTQQYITLGDLRNFPILLPPPPERKAIAEVLSSIDDKIELLHRQNKTLEEMAMTLFRQWFIEPTKDGLPDGWEEKRLKDVYIFEKGIEPGSKNYLKTPGIDTVRFIRVGNMLDNKADVYVKKDLARNSICNFDDLLVSFDGTVGRVSFGLVGCYSSGIRKIYSKDEIYNKLWLKHQIFISEEIQDEINMHAEGTTILHASSSIDYLSFVFPPKEKIEEYDKFFDPIYKKILHNKAQIQTL</sequence>
<feature type="non-terminal residue" evidence="5">
    <location>
        <position position="381"/>
    </location>
</feature>
<keyword evidence="3" id="KW-0238">DNA-binding</keyword>
<evidence type="ECO:0000313" key="6">
    <source>
        <dbReference type="Proteomes" id="UP000005540"/>
    </source>
</evidence>
<evidence type="ECO:0000256" key="2">
    <source>
        <dbReference type="ARBA" id="ARBA00022747"/>
    </source>
</evidence>
<dbReference type="Proteomes" id="UP000005540">
    <property type="component" value="Unassembled WGS sequence"/>
</dbReference>
<dbReference type="SUPFAM" id="SSF116734">
    <property type="entry name" value="DNA methylase specificity domain"/>
    <property type="match status" value="2"/>
</dbReference>
<dbReference type="PANTHER" id="PTHR30408">
    <property type="entry name" value="TYPE-1 RESTRICTION ENZYME ECOKI SPECIFICITY PROTEIN"/>
    <property type="match status" value="1"/>
</dbReference>
<reference evidence="5 6" key="1">
    <citation type="submission" date="2009-04" db="EMBL/GenBank/DDBJ databases">
        <authorList>
            <person name="Reysenbach A.-L."/>
            <person name="Heidelberg J.F."/>
            <person name="Nelson W.C."/>
        </authorList>
    </citation>
    <scope>NUCLEOTIDE SEQUENCE [LARGE SCALE GENOMIC DNA]</scope>
    <source>
        <strain evidence="5 6">SS-5</strain>
    </source>
</reference>
<dbReference type="InterPro" id="IPR044946">
    <property type="entry name" value="Restrct_endonuc_typeI_TRD_sf"/>
</dbReference>
<dbReference type="GO" id="GO:0009307">
    <property type="term" value="P:DNA restriction-modification system"/>
    <property type="evidence" value="ECO:0007669"/>
    <property type="project" value="UniProtKB-KW"/>
</dbReference>
<keyword evidence="2" id="KW-0680">Restriction system</keyword>